<dbReference type="InterPro" id="IPR043168">
    <property type="entry name" value="DegV_C"/>
</dbReference>
<dbReference type="EMBL" id="SVAF01000007">
    <property type="protein sequence ID" value="MBE6164422.1"/>
    <property type="molecule type" value="Genomic_DNA"/>
</dbReference>
<dbReference type="NCBIfam" id="TIGR00762">
    <property type="entry name" value="DegV"/>
    <property type="match status" value="1"/>
</dbReference>
<dbReference type="PANTHER" id="PTHR33434">
    <property type="entry name" value="DEGV DOMAIN-CONTAINING PROTEIN DR_1986-RELATED"/>
    <property type="match status" value="1"/>
</dbReference>
<protein>
    <submittedName>
        <fullName evidence="2">DegV family protein</fullName>
    </submittedName>
</protein>
<dbReference type="Proteomes" id="UP000700800">
    <property type="component" value="Unassembled WGS sequence"/>
</dbReference>
<dbReference type="PROSITE" id="PS51482">
    <property type="entry name" value="DEGV"/>
    <property type="match status" value="1"/>
</dbReference>
<evidence type="ECO:0000313" key="3">
    <source>
        <dbReference type="Proteomes" id="UP000700800"/>
    </source>
</evidence>
<reference evidence="2" key="1">
    <citation type="submission" date="2019-04" db="EMBL/GenBank/DDBJ databases">
        <title>Evolution of Biomass-Degrading Anaerobic Consortia Revealed by Metagenomics.</title>
        <authorList>
            <person name="Peng X."/>
        </authorList>
    </citation>
    <scope>NUCLEOTIDE SEQUENCE</scope>
    <source>
        <strain evidence="2">SIG195</strain>
    </source>
</reference>
<gene>
    <name evidence="2" type="ORF">E7156_03780</name>
</gene>
<dbReference type="Gene3D" id="3.30.1180.10">
    <property type="match status" value="1"/>
</dbReference>
<dbReference type="InterPro" id="IPR050270">
    <property type="entry name" value="DegV_domain_contain"/>
</dbReference>
<dbReference type="Gene3D" id="3.40.50.10170">
    <property type="match status" value="1"/>
</dbReference>
<evidence type="ECO:0000256" key="1">
    <source>
        <dbReference type="ARBA" id="ARBA00023121"/>
    </source>
</evidence>
<comment type="caution">
    <text evidence="2">The sequence shown here is derived from an EMBL/GenBank/DDBJ whole genome shotgun (WGS) entry which is preliminary data.</text>
</comment>
<proteinExistence type="predicted"/>
<dbReference type="SUPFAM" id="SSF82549">
    <property type="entry name" value="DAK1/DegV-like"/>
    <property type="match status" value="1"/>
</dbReference>
<sequence length="278" mass="30359">MSKIKIVTDSSLTIEPELVEKYDITVIPLSVMIDGVVYSDSDLKEEGKFLNMMRNSKELPKTSQPPVGVFAEVYENLMKNGTEHIVSIHITHTLSGTVEAARQGANLAGADVTVIDSTFTDQCQKFQVVQAAKLAQEGGSLEEVIAKVEEVRQKSELYIGVSTLENLVKGGRIGRVTGLISSLLNIKVVMEMVDCELNPIIKGRGLKTFNKWLDNFIEYAKGKKVAEIGISYCGTADMANGFKEKLQVLGAPIAVLETGSIIQTHTGENAFAVMVRYE</sequence>
<dbReference type="InterPro" id="IPR003797">
    <property type="entry name" value="DegV"/>
</dbReference>
<dbReference type="PANTHER" id="PTHR33434:SF8">
    <property type="entry name" value="DEGV DOMAIN-CONTAINING PROTEIN SPR1019"/>
    <property type="match status" value="1"/>
</dbReference>
<organism evidence="2 3">
    <name type="scientific">Streptococcus gallolyticus</name>
    <dbReference type="NCBI Taxonomy" id="315405"/>
    <lineage>
        <taxon>Bacteria</taxon>
        <taxon>Bacillati</taxon>
        <taxon>Bacillota</taxon>
        <taxon>Bacilli</taxon>
        <taxon>Lactobacillales</taxon>
        <taxon>Streptococcaceae</taxon>
        <taxon>Streptococcus</taxon>
    </lineage>
</organism>
<evidence type="ECO:0000313" key="2">
    <source>
        <dbReference type="EMBL" id="MBE6164422.1"/>
    </source>
</evidence>
<keyword evidence="1" id="KW-0446">Lipid-binding</keyword>
<dbReference type="GO" id="GO:0008289">
    <property type="term" value="F:lipid binding"/>
    <property type="evidence" value="ECO:0007669"/>
    <property type="project" value="UniProtKB-KW"/>
</dbReference>
<name>A0A927XJC9_9STRE</name>
<accession>A0A927XJC9</accession>
<dbReference type="Pfam" id="PF02645">
    <property type="entry name" value="DegV"/>
    <property type="match status" value="1"/>
</dbReference>
<dbReference type="AlphaFoldDB" id="A0A927XJC9"/>